<name>A0AAW4IYQ8_9GAMM</name>
<feature type="domain" description="TolB N-terminal" evidence="2">
    <location>
        <begin position="54"/>
        <end position="140"/>
    </location>
</feature>
<comment type="caution">
    <text evidence="3">The sequence shown here is derived from an EMBL/GenBank/DDBJ whole genome shotgun (WGS) entry which is preliminary data.</text>
</comment>
<protein>
    <submittedName>
        <fullName evidence="3">PD40 domain-containing protein</fullName>
    </submittedName>
</protein>
<gene>
    <name evidence="3" type="ORF">J3491_11020</name>
</gene>
<dbReference type="PANTHER" id="PTHR36842">
    <property type="entry name" value="PROTEIN TOLB HOMOLOG"/>
    <property type="match status" value="1"/>
</dbReference>
<dbReference type="SUPFAM" id="SSF69304">
    <property type="entry name" value="Tricorn protease N-terminal domain"/>
    <property type="match status" value="1"/>
</dbReference>
<dbReference type="EMBL" id="JAGBKN010000033">
    <property type="protein sequence ID" value="MBO1517858.1"/>
    <property type="molecule type" value="Genomic_DNA"/>
</dbReference>
<dbReference type="Pfam" id="PF04052">
    <property type="entry name" value="TolB_N"/>
    <property type="match status" value="1"/>
</dbReference>
<dbReference type="Gene3D" id="2.120.10.30">
    <property type="entry name" value="TolB, C-terminal domain"/>
    <property type="match status" value="1"/>
</dbReference>
<evidence type="ECO:0000256" key="1">
    <source>
        <dbReference type="ARBA" id="ARBA00009820"/>
    </source>
</evidence>
<evidence type="ECO:0000259" key="2">
    <source>
        <dbReference type="Pfam" id="PF04052"/>
    </source>
</evidence>
<dbReference type="Gene3D" id="3.40.50.10070">
    <property type="entry name" value="TolB, N-terminal domain"/>
    <property type="match status" value="1"/>
</dbReference>
<dbReference type="SUPFAM" id="SSF52964">
    <property type="entry name" value="TolB, N-terminal domain"/>
    <property type="match status" value="1"/>
</dbReference>
<accession>A0AAW4IYQ8</accession>
<dbReference type="Proteomes" id="UP000664161">
    <property type="component" value="Unassembled WGS sequence"/>
</dbReference>
<organism evidence="3 4">
    <name type="scientific">Psychrobacter halodurans</name>
    <dbReference type="NCBI Taxonomy" id="2818439"/>
    <lineage>
        <taxon>Bacteria</taxon>
        <taxon>Pseudomonadati</taxon>
        <taxon>Pseudomonadota</taxon>
        <taxon>Gammaproteobacteria</taxon>
        <taxon>Moraxellales</taxon>
        <taxon>Moraxellaceae</taxon>
        <taxon>Psychrobacter</taxon>
    </lineage>
</organism>
<dbReference type="InterPro" id="IPR011659">
    <property type="entry name" value="WD40"/>
</dbReference>
<dbReference type="RefSeq" id="WP_207970245.1">
    <property type="nucleotide sequence ID" value="NZ_JAGBKN010000033.1"/>
</dbReference>
<dbReference type="PANTHER" id="PTHR36842:SF1">
    <property type="entry name" value="PROTEIN TOLB"/>
    <property type="match status" value="1"/>
</dbReference>
<dbReference type="Pfam" id="PF07676">
    <property type="entry name" value="PD40"/>
    <property type="match status" value="1"/>
</dbReference>
<dbReference type="AlphaFoldDB" id="A0AAW4IYQ8"/>
<reference evidence="3 4" key="1">
    <citation type="submission" date="2021-03" db="EMBL/GenBank/DDBJ databases">
        <authorList>
            <person name="Shang D.-D."/>
            <person name="Du Z.-J."/>
            <person name="Chen G.-J."/>
        </authorList>
    </citation>
    <scope>NUCLEOTIDE SEQUENCE [LARGE SCALE GENOMIC DNA]</scope>
    <source>
        <strain evidence="3 4">F2608</strain>
    </source>
</reference>
<dbReference type="GO" id="GO:0042597">
    <property type="term" value="C:periplasmic space"/>
    <property type="evidence" value="ECO:0007669"/>
    <property type="project" value="InterPro"/>
</dbReference>
<dbReference type="InterPro" id="IPR007195">
    <property type="entry name" value="TolB_N"/>
</dbReference>
<keyword evidence="4" id="KW-1185">Reference proteome</keyword>
<evidence type="ECO:0000313" key="4">
    <source>
        <dbReference type="Proteomes" id="UP000664161"/>
    </source>
</evidence>
<dbReference type="InterPro" id="IPR011042">
    <property type="entry name" value="6-blade_b-propeller_TolB-like"/>
</dbReference>
<evidence type="ECO:0000313" key="3">
    <source>
        <dbReference type="EMBL" id="MBO1517858.1"/>
    </source>
</evidence>
<dbReference type="Pfam" id="PF26549">
    <property type="entry name" value="Tricorn_N"/>
    <property type="match status" value="1"/>
</dbReference>
<comment type="similarity">
    <text evidence="1">Belongs to the TolB family.</text>
</comment>
<dbReference type="GO" id="GO:0015031">
    <property type="term" value="P:protein transport"/>
    <property type="evidence" value="ECO:0007669"/>
    <property type="project" value="InterPro"/>
</dbReference>
<sequence>MKPLSLKLPTSKITTFSALNLASASLLVTPLLFAPLYSATAAPMEIDVTVVAPRQQNQVAFVPFAGDSVLSPIILNDLSKTELKVTSKDLPQQPHSSSELAGSLPVWQSMGIPYLVVGSTRSNRGKVITEYEVIDVKSGRVLQGKQSLSADNNKDSMRYAGHVIADKVYELITGTPGDFSGRIAYIEEVGTGKQKVSRLKVMDADGENAKTITEVAGSVFSPAWSPDGNRIAYAIQRDQSYPVIYIQNVSGGGASALTPFKGSNLSPSFSPDGSKILFSSSFEGSAHIYEMSTSGSQPKRLTNWPSSEVQPSYAPDGKSFVFVSDRAGFNKPQIYRYEFGSGRTTKVSNSSYATSPQFSHDGTQIAFLSGRAAAVMNSNGAVTANLGNTGIDEAPSFSPNGKRVVYAATQGGKGVLIIKSLNGGESFGKSGQGVIRSPVWSASPQ</sequence>
<proteinExistence type="inferred from homology"/>